<evidence type="ECO:0000256" key="1">
    <source>
        <dbReference type="ARBA" id="ARBA00004141"/>
    </source>
</evidence>
<dbReference type="GO" id="GO:0010043">
    <property type="term" value="P:response to zinc ion"/>
    <property type="evidence" value="ECO:0007669"/>
    <property type="project" value="TreeGrafter"/>
</dbReference>
<feature type="transmembrane region" description="Helical" evidence="7">
    <location>
        <begin position="255"/>
        <end position="279"/>
    </location>
</feature>
<feature type="transmembrane region" description="Helical" evidence="7">
    <location>
        <begin position="90"/>
        <end position="110"/>
    </location>
</feature>
<protein>
    <submittedName>
        <fullName evidence="8">Metal ABC transporter permease</fullName>
    </submittedName>
</protein>
<comment type="caution">
    <text evidence="8">The sequence shown here is derived from an EMBL/GenBank/DDBJ whole genome shotgun (WGS) entry which is preliminary data.</text>
</comment>
<evidence type="ECO:0000256" key="2">
    <source>
        <dbReference type="ARBA" id="ARBA00008034"/>
    </source>
</evidence>
<name>A0AAW9DNA9_ACIAO</name>
<evidence type="ECO:0000313" key="9">
    <source>
        <dbReference type="Proteomes" id="UP001279553"/>
    </source>
</evidence>
<sequence>MIGGGFFGNGPVQVALLIGGGAAVVSAVVGVFTVMRGQSFAGHALADISSAGGSASLLLGIPALAGFLAMAALGAGGMEMIGARQIRERDLVTGIVLGAGLGLTALFLYLDISTTSASGAANTVMFGSMFAIAPGTVPFALGVGALALAVSVVLYRPLLLIAIDPDLAAIRGVNARLLGLLHLLVLAVAVALSAMTIGAILSTALLIGPAAAALRVATRPVWAIVLAVTIGLVATWGGIALAYDSFYWTPGHGWPVSFFVVVIVVASYAAAGPVGGALARRRATALPAPVSGFEPGG</sequence>
<dbReference type="SUPFAM" id="SSF81345">
    <property type="entry name" value="ABC transporter involved in vitamin B12 uptake, BtuC"/>
    <property type="match status" value="1"/>
</dbReference>
<keyword evidence="4 7" id="KW-1133">Transmembrane helix</keyword>
<keyword evidence="5 7" id="KW-0472">Membrane</keyword>
<dbReference type="PANTHER" id="PTHR30477">
    <property type="entry name" value="ABC-TRANSPORTER METAL-BINDING PROTEIN"/>
    <property type="match status" value="1"/>
</dbReference>
<dbReference type="InterPro" id="IPR001626">
    <property type="entry name" value="ABC_TroCD"/>
</dbReference>
<keyword evidence="3 6" id="KW-0812">Transmembrane</keyword>
<feature type="transmembrane region" description="Helical" evidence="7">
    <location>
        <begin position="220"/>
        <end position="243"/>
    </location>
</feature>
<comment type="subcellular location">
    <subcellularLocation>
        <location evidence="6">Cell membrane</location>
        <topology evidence="6">Multi-pass membrane protein</topology>
    </subcellularLocation>
    <subcellularLocation>
        <location evidence="1">Membrane</location>
        <topology evidence="1">Multi-pass membrane protein</topology>
    </subcellularLocation>
</comment>
<feature type="transmembrane region" description="Helical" evidence="7">
    <location>
        <begin position="183"/>
        <end position="208"/>
    </location>
</feature>
<dbReference type="AlphaFoldDB" id="A0AAW9DNA9"/>
<keyword evidence="9" id="KW-1185">Reference proteome</keyword>
<evidence type="ECO:0000256" key="4">
    <source>
        <dbReference type="ARBA" id="ARBA00022989"/>
    </source>
</evidence>
<dbReference type="InterPro" id="IPR037294">
    <property type="entry name" value="ABC_BtuC-like"/>
</dbReference>
<dbReference type="Proteomes" id="UP001279553">
    <property type="component" value="Unassembled WGS sequence"/>
</dbReference>
<reference evidence="8 9" key="1">
    <citation type="submission" date="2023-11" db="EMBL/GenBank/DDBJ databases">
        <title>MicrobeMod: A computational toolkit for identifying prokaryotic methylation and restriction-modification with nanopore sequencing.</title>
        <authorList>
            <person name="Crits-Christoph A."/>
            <person name="Kang S.C."/>
            <person name="Lee H."/>
            <person name="Ostrov N."/>
        </authorList>
    </citation>
    <scope>NUCLEOTIDE SEQUENCE [LARGE SCALE GENOMIC DNA]</scope>
    <source>
        <strain evidence="8 9">DSMZ 700</strain>
    </source>
</reference>
<evidence type="ECO:0000256" key="7">
    <source>
        <dbReference type="SAM" id="Phobius"/>
    </source>
</evidence>
<evidence type="ECO:0000256" key="3">
    <source>
        <dbReference type="ARBA" id="ARBA00022692"/>
    </source>
</evidence>
<dbReference type="GO" id="GO:0043190">
    <property type="term" value="C:ATP-binding cassette (ABC) transporter complex"/>
    <property type="evidence" value="ECO:0007669"/>
    <property type="project" value="InterPro"/>
</dbReference>
<proteinExistence type="inferred from homology"/>
<feature type="transmembrane region" description="Helical" evidence="7">
    <location>
        <begin position="55"/>
        <end position="78"/>
    </location>
</feature>
<dbReference type="Pfam" id="PF00950">
    <property type="entry name" value="ABC-3"/>
    <property type="match status" value="1"/>
</dbReference>
<evidence type="ECO:0000256" key="5">
    <source>
        <dbReference type="ARBA" id="ARBA00023136"/>
    </source>
</evidence>
<dbReference type="EMBL" id="JAWXYB010000018">
    <property type="protein sequence ID" value="MDX5930210.1"/>
    <property type="molecule type" value="Genomic_DNA"/>
</dbReference>
<evidence type="ECO:0000313" key="8">
    <source>
        <dbReference type="EMBL" id="MDX5930210.1"/>
    </source>
</evidence>
<gene>
    <name evidence="8" type="ORF">SIL87_05435</name>
</gene>
<evidence type="ECO:0000256" key="6">
    <source>
        <dbReference type="RuleBase" id="RU003943"/>
    </source>
</evidence>
<keyword evidence="6" id="KW-0813">Transport</keyword>
<organism evidence="8 9">
    <name type="scientific">Acidiphilium acidophilum</name>
    <name type="common">Thiobacillus acidophilus</name>
    <dbReference type="NCBI Taxonomy" id="76588"/>
    <lineage>
        <taxon>Bacteria</taxon>
        <taxon>Pseudomonadati</taxon>
        <taxon>Pseudomonadota</taxon>
        <taxon>Alphaproteobacteria</taxon>
        <taxon>Acetobacterales</taxon>
        <taxon>Acidocellaceae</taxon>
        <taxon>Acidiphilium</taxon>
    </lineage>
</organism>
<dbReference type="GO" id="GO:0055085">
    <property type="term" value="P:transmembrane transport"/>
    <property type="evidence" value="ECO:0007669"/>
    <property type="project" value="InterPro"/>
</dbReference>
<dbReference type="RefSeq" id="WP_319613170.1">
    <property type="nucleotide sequence ID" value="NZ_JAWXYB010000018.1"/>
</dbReference>
<feature type="transmembrane region" description="Helical" evidence="7">
    <location>
        <begin position="12"/>
        <end position="35"/>
    </location>
</feature>
<feature type="transmembrane region" description="Helical" evidence="7">
    <location>
        <begin position="140"/>
        <end position="163"/>
    </location>
</feature>
<accession>A0AAW9DNA9</accession>
<dbReference type="PANTHER" id="PTHR30477:SF13">
    <property type="entry name" value="IRON TRANSPORT SYSTEM MEMBRANE PROTEIN HI_0360-RELATED"/>
    <property type="match status" value="1"/>
</dbReference>
<comment type="similarity">
    <text evidence="2 6">Belongs to the ABC-3 integral membrane protein family.</text>
</comment>
<dbReference type="Gene3D" id="1.10.3470.10">
    <property type="entry name" value="ABC transporter involved in vitamin B12 uptake, BtuC"/>
    <property type="match status" value="1"/>
</dbReference>